<keyword evidence="3" id="KW-0347">Helicase</keyword>
<dbReference type="InterPro" id="IPR050474">
    <property type="entry name" value="Hel308_SKI2-like"/>
</dbReference>
<proteinExistence type="predicted"/>
<dbReference type="PROSITE" id="PS51194">
    <property type="entry name" value="HELICASE_CTER"/>
    <property type="match status" value="1"/>
</dbReference>
<gene>
    <name evidence="6" type="ORF">BPDGFPMF_00032</name>
</gene>
<dbReference type="InterPro" id="IPR027417">
    <property type="entry name" value="P-loop_NTPase"/>
</dbReference>
<dbReference type="AlphaFoldDB" id="A0A7G9YW89"/>
<reference evidence="6" key="1">
    <citation type="submission" date="2020-06" db="EMBL/GenBank/DDBJ databases">
        <title>Unique genomic features of the anaerobic methanotrophic archaea.</title>
        <authorList>
            <person name="Chadwick G.L."/>
            <person name="Skennerton C.T."/>
            <person name="Laso-Perez R."/>
            <person name="Leu A.O."/>
            <person name="Speth D.R."/>
            <person name="Yu H."/>
            <person name="Morgan-Lang C."/>
            <person name="Hatzenpichler R."/>
            <person name="Goudeau D."/>
            <person name="Malmstrom R."/>
            <person name="Brazelton W.J."/>
            <person name="Woyke T."/>
            <person name="Hallam S.J."/>
            <person name="Tyson G.W."/>
            <person name="Wegener G."/>
            <person name="Boetius A."/>
            <person name="Orphan V."/>
        </authorList>
    </citation>
    <scope>NUCLEOTIDE SEQUENCE</scope>
</reference>
<organism evidence="6">
    <name type="scientific">Candidatus Methanophagaceae archaeon ANME-1 ERB6</name>
    <dbReference type="NCBI Taxonomy" id="2759912"/>
    <lineage>
        <taxon>Archaea</taxon>
        <taxon>Methanobacteriati</taxon>
        <taxon>Methanobacteriota</taxon>
        <taxon>Stenosarchaea group</taxon>
        <taxon>Methanomicrobia</taxon>
        <taxon>Candidatus Methanophagales</taxon>
        <taxon>Candidatus Methanophagaceae</taxon>
    </lineage>
</organism>
<dbReference type="GO" id="GO:0016787">
    <property type="term" value="F:hydrolase activity"/>
    <property type="evidence" value="ECO:0007669"/>
    <property type="project" value="UniProtKB-KW"/>
</dbReference>
<dbReference type="PANTHER" id="PTHR47961:SF6">
    <property type="entry name" value="DNA-DIRECTED DNA POLYMERASE"/>
    <property type="match status" value="1"/>
</dbReference>
<dbReference type="Gene3D" id="3.40.50.300">
    <property type="entry name" value="P-loop containing nucleotide triphosphate hydrolases"/>
    <property type="match status" value="1"/>
</dbReference>
<protein>
    <recommendedName>
        <fullName evidence="5">Helicase C-terminal domain-containing protein</fullName>
    </recommendedName>
</protein>
<keyword evidence="1" id="KW-0547">Nucleotide-binding</keyword>
<evidence type="ECO:0000256" key="3">
    <source>
        <dbReference type="ARBA" id="ARBA00022806"/>
    </source>
</evidence>
<sequence>MLIVDEIQNIEKVANEDDQRAKTLYDTLIEFRYSSTPDVTVMSGPRVEGLKNLGIEIFNEKSAIEEKTKDSPVASFTYAISKKGNSYLFNQYSDILDAPNKLKITDNTLIKGYGKSRYQEDYLVYLSNFIKNLGADSRNIIFSPTTVQARKTAIKFSETKRENAIDDKIISLISYIEETVHNKYDLCFTIKKGAAYHHGKMPTHVRAVIERAIKDKLINNVFCTTTLLQGVNLPAQNVIIRNPYLAINTRNGIKPKLTDYEIANLRGRAGRLLKDLIGRTFVLEEGAFDTENNQTELFPEAEKELHSGYGEKYVENKESIDDCLINNIPPSEDNKEYSFLLTYIRQVILKHKVNAQKRLQSVGIELKEEQFNTVSSSMASLSVPVEICYKNRYWDPLDLNELYKERNEYNIPTAITDNLIEDLLTTVLIKISEKYPLYYKRYFGINKSLIKSTCISAKEWMKETSLKDILNNQYLDTSEKIEDRIRLIYNKISFGLPMLLKPLYDIQVPDSMFLTFIETGAYKPISRRMIELNIPRDTAIFLSQKYFNGVGQHEADLEKVIITKLNEMSNEMDYWRRIQIEMLL</sequence>
<dbReference type="SUPFAM" id="SSF52540">
    <property type="entry name" value="P-loop containing nucleoside triphosphate hydrolases"/>
    <property type="match status" value="1"/>
</dbReference>
<evidence type="ECO:0000256" key="4">
    <source>
        <dbReference type="ARBA" id="ARBA00022840"/>
    </source>
</evidence>
<dbReference type="InterPro" id="IPR001650">
    <property type="entry name" value="Helicase_C-like"/>
</dbReference>
<dbReference type="GO" id="GO:0004386">
    <property type="term" value="F:helicase activity"/>
    <property type="evidence" value="ECO:0007669"/>
    <property type="project" value="UniProtKB-KW"/>
</dbReference>
<keyword evidence="2" id="KW-0378">Hydrolase</keyword>
<evidence type="ECO:0000313" key="6">
    <source>
        <dbReference type="EMBL" id="QNO52273.1"/>
    </source>
</evidence>
<dbReference type="PANTHER" id="PTHR47961">
    <property type="entry name" value="DNA POLYMERASE THETA, PUTATIVE (AFU_ORTHOLOGUE AFUA_1G05260)-RELATED"/>
    <property type="match status" value="1"/>
</dbReference>
<name>A0A7G9YW89_9EURY</name>
<dbReference type="EMBL" id="MT631505">
    <property type="protein sequence ID" value="QNO52273.1"/>
    <property type="molecule type" value="Genomic_DNA"/>
</dbReference>
<evidence type="ECO:0000256" key="2">
    <source>
        <dbReference type="ARBA" id="ARBA00022801"/>
    </source>
</evidence>
<dbReference type="GO" id="GO:0005524">
    <property type="term" value="F:ATP binding"/>
    <property type="evidence" value="ECO:0007669"/>
    <property type="project" value="UniProtKB-KW"/>
</dbReference>
<keyword evidence="4" id="KW-0067">ATP-binding</keyword>
<feature type="domain" description="Helicase C-terminal" evidence="5">
    <location>
        <begin position="125"/>
        <end position="321"/>
    </location>
</feature>
<evidence type="ECO:0000259" key="5">
    <source>
        <dbReference type="PROSITE" id="PS51194"/>
    </source>
</evidence>
<evidence type="ECO:0000256" key="1">
    <source>
        <dbReference type="ARBA" id="ARBA00022741"/>
    </source>
</evidence>
<accession>A0A7G9YW89</accession>